<dbReference type="OrthoDB" id="6624017at2"/>
<evidence type="ECO:0000313" key="2">
    <source>
        <dbReference type="Proteomes" id="UP000029481"/>
    </source>
</evidence>
<dbReference type="EMBL" id="CP009451">
    <property type="protein sequence ID" value="AIR07164.1"/>
    <property type="molecule type" value="Genomic_DNA"/>
</dbReference>
<reference evidence="1 2" key="1">
    <citation type="submission" date="2014-09" db="EMBL/GenBank/DDBJ databases">
        <title>Cedecea neteri SSMD04 Genome Sequencing.</title>
        <authorList>
            <person name="Tan J.-Y."/>
        </authorList>
    </citation>
    <scope>NUCLEOTIDE SEQUENCE [LARGE SCALE GENOMIC DNA]</scope>
    <source>
        <strain evidence="1 2">SSMD04</strain>
    </source>
</reference>
<dbReference type="AlphaFoldDB" id="A0A089Q9I6"/>
<protein>
    <submittedName>
        <fullName evidence="1">Uncharacterized protein</fullName>
    </submittedName>
</protein>
<proteinExistence type="predicted"/>
<dbReference type="Proteomes" id="UP000029481">
    <property type="component" value="Chromosome"/>
</dbReference>
<organism evidence="1 2">
    <name type="scientific">Cedecea neteri</name>
    <dbReference type="NCBI Taxonomy" id="158822"/>
    <lineage>
        <taxon>Bacteria</taxon>
        <taxon>Pseudomonadati</taxon>
        <taxon>Pseudomonadota</taxon>
        <taxon>Gammaproteobacteria</taxon>
        <taxon>Enterobacterales</taxon>
        <taxon>Enterobacteriaceae</taxon>
        <taxon>Cedecea</taxon>
    </lineage>
</organism>
<name>A0A089Q9I6_9ENTR</name>
<gene>
    <name evidence="1" type="ORF">JT31_21890</name>
</gene>
<sequence>MKYHVAAAATLSFADGTKVELTPGIHDSKNFTDAAKKHWAFSAYVKPLDEADLLKEQEASNNAARVALLETENTDLKAQLENRDESVSNLTNEVLALKAQLVEKDSAIETLNSELAALKDPKNGKKQ</sequence>
<evidence type="ECO:0000313" key="1">
    <source>
        <dbReference type="EMBL" id="AIR07164.1"/>
    </source>
</evidence>
<accession>A0A089Q9I6</accession>
<dbReference type="Gene3D" id="1.20.5.340">
    <property type="match status" value="1"/>
</dbReference>
<keyword evidence="2" id="KW-1185">Reference proteome</keyword>
<dbReference type="RefSeq" id="WP_038481966.1">
    <property type="nucleotide sequence ID" value="NZ_CP009451.1"/>
</dbReference>
<dbReference type="KEGG" id="cnt:JT31_21890"/>